<evidence type="ECO:0000256" key="1">
    <source>
        <dbReference type="SAM" id="SignalP"/>
    </source>
</evidence>
<dbReference type="OrthoDB" id="5517573at2"/>
<feature type="chain" id="PRO_5020560725" description="Thiol:disulfide interchange protein DsbD N-terminal domain-containing protein" evidence="1">
    <location>
        <begin position="22"/>
        <end position="133"/>
    </location>
</feature>
<proteinExistence type="predicted"/>
<keyword evidence="1" id="KW-0732">Signal</keyword>
<reference evidence="2 3" key="1">
    <citation type="submission" date="2019-04" db="EMBL/GenBank/DDBJ databases">
        <authorList>
            <person name="Li Y."/>
            <person name="Wang J."/>
        </authorList>
    </citation>
    <scope>NUCLEOTIDE SEQUENCE [LARGE SCALE GENOMIC DNA]</scope>
    <source>
        <strain evidence="2 3">DSM 14668</strain>
    </source>
</reference>
<keyword evidence="3" id="KW-1185">Reference proteome</keyword>
<name>A0A4U1JF14_9BACT</name>
<dbReference type="AlphaFoldDB" id="A0A4U1JF14"/>
<evidence type="ECO:0000313" key="3">
    <source>
        <dbReference type="Proteomes" id="UP000309215"/>
    </source>
</evidence>
<evidence type="ECO:0000313" key="2">
    <source>
        <dbReference type="EMBL" id="TKD08861.1"/>
    </source>
</evidence>
<sequence>MKKALSLAAVAILAFAGAAFAGDKYDLKISPASGKSGDKATATVTIKAKGDYHVNLEYPHKLILKAPDGVTLEKAKLVAADAKVSKEELSFSVVATAAAPGKRTIEAELKGAVCTEKTCEPFTETISIPVEAK</sequence>
<organism evidence="2 3">
    <name type="scientific">Polyangium fumosum</name>
    <dbReference type="NCBI Taxonomy" id="889272"/>
    <lineage>
        <taxon>Bacteria</taxon>
        <taxon>Pseudomonadati</taxon>
        <taxon>Myxococcota</taxon>
        <taxon>Polyangia</taxon>
        <taxon>Polyangiales</taxon>
        <taxon>Polyangiaceae</taxon>
        <taxon>Polyangium</taxon>
    </lineage>
</organism>
<comment type="caution">
    <text evidence="2">The sequence shown here is derived from an EMBL/GenBank/DDBJ whole genome shotgun (WGS) entry which is preliminary data.</text>
</comment>
<dbReference type="EMBL" id="SSMQ01000012">
    <property type="protein sequence ID" value="TKD08861.1"/>
    <property type="molecule type" value="Genomic_DNA"/>
</dbReference>
<dbReference type="RefSeq" id="WP_136929460.1">
    <property type="nucleotide sequence ID" value="NZ_SSMQ01000012.1"/>
</dbReference>
<feature type="signal peptide" evidence="1">
    <location>
        <begin position="1"/>
        <end position="21"/>
    </location>
</feature>
<accession>A0A4U1JF14</accession>
<evidence type="ECO:0008006" key="4">
    <source>
        <dbReference type="Google" id="ProtNLM"/>
    </source>
</evidence>
<gene>
    <name evidence="2" type="ORF">E8A74_13800</name>
</gene>
<dbReference type="Proteomes" id="UP000309215">
    <property type="component" value="Unassembled WGS sequence"/>
</dbReference>
<protein>
    <recommendedName>
        <fullName evidence="4">Thiol:disulfide interchange protein DsbD N-terminal domain-containing protein</fullName>
    </recommendedName>
</protein>